<reference evidence="5 6" key="1">
    <citation type="submission" date="2017-09" db="EMBL/GenBank/DDBJ databases">
        <authorList>
            <person name="Lee N."/>
            <person name="Cho B.-K."/>
        </authorList>
    </citation>
    <scope>NUCLEOTIDE SEQUENCE [LARGE SCALE GENOMIC DNA]</scope>
    <source>
        <strain evidence="5 6">ATCC 27465</strain>
    </source>
</reference>
<evidence type="ECO:0000259" key="3">
    <source>
        <dbReference type="SMART" id="SM00530"/>
    </source>
</evidence>
<dbReference type="InterPro" id="IPR021224">
    <property type="entry name" value="DUF2690"/>
</dbReference>
<dbReference type="EMBL" id="CP023690">
    <property type="protein sequence ID" value="QEV61698.1"/>
    <property type="molecule type" value="Genomic_DNA"/>
</dbReference>
<dbReference type="GO" id="GO:0003677">
    <property type="term" value="F:DNA binding"/>
    <property type="evidence" value="ECO:0007669"/>
    <property type="project" value="InterPro"/>
</dbReference>
<dbReference type="Proteomes" id="UP000549009">
    <property type="component" value="Unassembled WGS sequence"/>
</dbReference>
<evidence type="ECO:0000313" key="7">
    <source>
        <dbReference type="Proteomes" id="UP000549009"/>
    </source>
</evidence>
<evidence type="ECO:0000313" key="6">
    <source>
        <dbReference type="Proteomes" id="UP000326505"/>
    </source>
</evidence>
<reference evidence="4 7" key="2">
    <citation type="submission" date="2020-08" db="EMBL/GenBank/DDBJ databases">
        <title>Genomic Encyclopedia of Type Strains, Phase III (KMG-III): the genomes of soil and plant-associated and newly described type strains.</title>
        <authorList>
            <person name="Whitman W."/>
        </authorList>
    </citation>
    <scope>NUCLEOTIDE SEQUENCE [LARGE SCALE GENOMIC DNA]</scope>
    <source>
        <strain evidence="4 7">CECT 3146</strain>
    </source>
</reference>
<feature type="domain" description="HTH cro/C1-type" evidence="3">
    <location>
        <begin position="27"/>
        <end position="82"/>
    </location>
</feature>
<sequence length="311" mass="31683">MKGRAGRDGRGGPSPAPPAAGLPLVEALRELRERTGLSLEALGRRTAYSKSSWERYLNGKKPVPRKAVAALCALADEPPGRLLALWDLADAAWSGRSARGDDASAADRPGGDGAGGDGAGGDGAADDIGTLVGSTGPVPGGAGAARRRRSALALGIAAVVVVAGGVTAGLAVTRDDDRRRDRVATEPGPGPYEPRCVGAACEGRQPQKMGCGGPGQVASLATRSFAPERRVELRVGKACNAVWARATGLLPGDRAVVSLPGARAKELRADEPEDTRRYLATPMTALKGADPADATVCVTFAETATKTCFSG</sequence>
<feature type="compositionally biased region" description="Basic and acidic residues" evidence="1">
    <location>
        <begin position="1"/>
        <end position="10"/>
    </location>
</feature>
<dbReference type="KEGG" id="sspb:CP982_25785"/>
<feature type="region of interest" description="Disordered" evidence="1">
    <location>
        <begin position="97"/>
        <end position="134"/>
    </location>
</feature>
<keyword evidence="2" id="KW-1133">Transmembrane helix</keyword>
<dbReference type="Pfam" id="PF10901">
    <property type="entry name" value="DUF2690"/>
    <property type="match status" value="1"/>
</dbReference>
<keyword evidence="2" id="KW-0472">Membrane</keyword>
<dbReference type="EMBL" id="JACHJD010000029">
    <property type="protein sequence ID" value="MBB5109512.1"/>
    <property type="molecule type" value="Genomic_DNA"/>
</dbReference>
<dbReference type="Proteomes" id="UP000326505">
    <property type="component" value="Chromosome"/>
</dbReference>
<evidence type="ECO:0000313" key="5">
    <source>
        <dbReference type="EMBL" id="QEV61698.1"/>
    </source>
</evidence>
<protein>
    <submittedName>
        <fullName evidence="5">XRE family transcriptional regulator</fullName>
    </submittedName>
</protein>
<proteinExistence type="predicted"/>
<evidence type="ECO:0000313" key="4">
    <source>
        <dbReference type="EMBL" id="MBB5109512.1"/>
    </source>
</evidence>
<keyword evidence="2" id="KW-0812">Transmembrane</keyword>
<organism evidence="5 6">
    <name type="scientific">Streptomyces spectabilis</name>
    <dbReference type="NCBI Taxonomy" id="68270"/>
    <lineage>
        <taxon>Bacteria</taxon>
        <taxon>Bacillati</taxon>
        <taxon>Actinomycetota</taxon>
        <taxon>Actinomycetes</taxon>
        <taxon>Kitasatosporales</taxon>
        <taxon>Streptomycetaceae</taxon>
        <taxon>Streptomyces</taxon>
    </lineage>
</organism>
<feature type="region of interest" description="Disordered" evidence="1">
    <location>
        <begin position="1"/>
        <end position="21"/>
    </location>
</feature>
<dbReference type="SMART" id="SM00530">
    <property type="entry name" value="HTH_XRE"/>
    <property type="match status" value="1"/>
</dbReference>
<name>A0A5P2XB96_STRST</name>
<gene>
    <name evidence="5" type="ORF">CP982_25785</name>
    <name evidence="4" type="ORF">FHS40_008640</name>
</gene>
<dbReference type="OrthoDB" id="3386996at2"/>
<accession>A0A5P2XB96</accession>
<keyword evidence="7" id="KW-1185">Reference proteome</keyword>
<dbReference type="Pfam" id="PF13560">
    <property type="entry name" value="HTH_31"/>
    <property type="match status" value="1"/>
</dbReference>
<dbReference type="InterPro" id="IPR010982">
    <property type="entry name" value="Lambda_DNA-bd_dom_sf"/>
</dbReference>
<evidence type="ECO:0000256" key="1">
    <source>
        <dbReference type="SAM" id="MobiDB-lite"/>
    </source>
</evidence>
<dbReference type="CDD" id="cd00093">
    <property type="entry name" value="HTH_XRE"/>
    <property type="match status" value="1"/>
</dbReference>
<feature type="compositionally biased region" description="Gly residues" evidence="1">
    <location>
        <begin position="111"/>
        <end position="123"/>
    </location>
</feature>
<dbReference type="RefSeq" id="WP_150512656.1">
    <property type="nucleotide sequence ID" value="NZ_BMSQ01000008.1"/>
</dbReference>
<dbReference type="Gene3D" id="1.10.260.40">
    <property type="entry name" value="lambda repressor-like DNA-binding domains"/>
    <property type="match status" value="1"/>
</dbReference>
<dbReference type="AlphaFoldDB" id="A0A5P2XB96"/>
<feature type="transmembrane region" description="Helical" evidence="2">
    <location>
        <begin position="151"/>
        <end position="172"/>
    </location>
</feature>
<evidence type="ECO:0000256" key="2">
    <source>
        <dbReference type="SAM" id="Phobius"/>
    </source>
</evidence>
<dbReference type="InterPro" id="IPR001387">
    <property type="entry name" value="Cro/C1-type_HTH"/>
</dbReference>
<dbReference type="SUPFAM" id="SSF47413">
    <property type="entry name" value="lambda repressor-like DNA-binding domains"/>
    <property type="match status" value="1"/>
</dbReference>